<evidence type="ECO:0000259" key="7">
    <source>
        <dbReference type="Pfam" id="PF02687"/>
    </source>
</evidence>
<evidence type="ECO:0000256" key="1">
    <source>
        <dbReference type="ARBA" id="ARBA00004651"/>
    </source>
</evidence>
<dbReference type="EMBL" id="JACXAA010000001">
    <property type="protein sequence ID" value="MBD2751572.1"/>
    <property type="molecule type" value="Genomic_DNA"/>
</dbReference>
<comment type="subcellular location">
    <subcellularLocation>
        <location evidence="1">Cell membrane</location>
        <topology evidence="1">Multi-pass membrane protein</topology>
    </subcellularLocation>
</comment>
<feature type="transmembrane region" description="Helical" evidence="6">
    <location>
        <begin position="759"/>
        <end position="781"/>
    </location>
</feature>
<dbReference type="RefSeq" id="WP_191037213.1">
    <property type="nucleotide sequence ID" value="NZ_JACXAA010000001.1"/>
</dbReference>
<dbReference type="PANTHER" id="PTHR30572">
    <property type="entry name" value="MEMBRANE COMPONENT OF TRANSPORTER-RELATED"/>
    <property type="match status" value="1"/>
</dbReference>
<gene>
    <name evidence="9" type="ORF">IC230_01615</name>
</gene>
<dbReference type="InterPro" id="IPR050250">
    <property type="entry name" value="Macrolide_Exporter_MacB"/>
</dbReference>
<dbReference type="AlphaFoldDB" id="A0A927AXL9"/>
<evidence type="ECO:0000313" key="9">
    <source>
        <dbReference type="EMBL" id="MBD2751572.1"/>
    </source>
</evidence>
<feature type="transmembrane region" description="Helical" evidence="6">
    <location>
        <begin position="332"/>
        <end position="354"/>
    </location>
</feature>
<feature type="domain" description="MacB-like periplasmic core" evidence="8">
    <location>
        <begin position="21"/>
        <end position="247"/>
    </location>
</feature>
<protein>
    <submittedName>
        <fullName evidence="9">ABC transporter permease</fullName>
    </submittedName>
</protein>
<feature type="transmembrane region" description="Helical" evidence="6">
    <location>
        <begin position="374"/>
        <end position="397"/>
    </location>
</feature>
<evidence type="ECO:0000256" key="2">
    <source>
        <dbReference type="ARBA" id="ARBA00022475"/>
    </source>
</evidence>
<evidence type="ECO:0000256" key="5">
    <source>
        <dbReference type="ARBA" id="ARBA00023136"/>
    </source>
</evidence>
<feature type="domain" description="ABC3 transporter permease C-terminal" evidence="7">
    <location>
        <begin position="677"/>
        <end position="790"/>
    </location>
</feature>
<feature type="transmembrane region" description="Helical" evidence="6">
    <location>
        <begin position="284"/>
        <end position="312"/>
    </location>
</feature>
<evidence type="ECO:0000256" key="6">
    <source>
        <dbReference type="SAM" id="Phobius"/>
    </source>
</evidence>
<evidence type="ECO:0000259" key="8">
    <source>
        <dbReference type="Pfam" id="PF12704"/>
    </source>
</evidence>
<feature type="transmembrane region" description="Helical" evidence="6">
    <location>
        <begin position="730"/>
        <end position="747"/>
    </location>
</feature>
<accession>A0A927AXL9</accession>
<organism evidence="9 10">
    <name type="scientific">Spirosoma validum</name>
    <dbReference type="NCBI Taxonomy" id="2771355"/>
    <lineage>
        <taxon>Bacteria</taxon>
        <taxon>Pseudomonadati</taxon>
        <taxon>Bacteroidota</taxon>
        <taxon>Cytophagia</taxon>
        <taxon>Cytophagales</taxon>
        <taxon>Cytophagaceae</taxon>
        <taxon>Spirosoma</taxon>
    </lineage>
</organism>
<feature type="transmembrane region" description="Helical" evidence="6">
    <location>
        <begin position="675"/>
        <end position="700"/>
    </location>
</feature>
<feature type="domain" description="MacB-like periplasmic core" evidence="8">
    <location>
        <begin position="440"/>
        <end position="611"/>
    </location>
</feature>
<evidence type="ECO:0000256" key="4">
    <source>
        <dbReference type="ARBA" id="ARBA00022989"/>
    </source>
</evidence>
<evidence type="ECO:0000256" key="3">
    <source>
        <dbReference type="ARBA" id="ARBA00022692"/>
    </source>
</evidence>
<keyword evidence="4 6" id="KW-1133">Transmembrane helix</keyword>
<dbReference type="GO" id="GO:0022857">
    <property type="term" value="F:transmembrane transporter activity"/>
    <property type="evidence" value="ECO:0007669"/>
    <property type="project" value="TreeGrafter"/>
</dbReference>
<sequence>MLLNYLKIAWRNLIKNRSYALINITGLALGIGSAMLIFALVRYHYNIDRHHQKYDRIYRITTKFLSPAGEFHTPGVPYVFGKSLRNDHPEIENLAMIDQEEEPTVVVPMAKSPDKKFKETDGIGAFVEPTYFRIFDYDWLEGGPADLKQPNTVVLSAKSAQKYFGTTANVIGKTVKLDGRLNLRIVGIFADYKDNTDFPYSIMPSWASLKEYRGSDDDGFDNTNSSTQCYVTLNDRFTQADWDRQMTTFIKKYKPNGVKDTRFPMQPLSAIHFSTDHGGVSEGLILSLLIIGIFLIVTASINFVNLATAQALTRSREVGVRKVMGSTRPQLFWQFMGETALITLVATAIAIGLFQAGQTLIQQNLSGAFKFTFYFSPSVIGWLALLIVGVIALSGVYPALVLAGFRPVMALAGKITSQQVGGFSVRRGLVIMQFAISQMLIIGMIVVTSQLTFVQNKDLGFRKNAILTVQLPNVPVQDVPKLSTFRNLATSIPDVEKFSYSMSGAPQSGWTSSTGLKYDNRPKNEDFSIQRKYIDVNYLDVYGIKVVAGRNLYPSDTSRETLVNETFVRKIGLSNPAQVLGKPLFVDGKNLEIIGVVKDFNQEALKTAISPLFMTTRANRYYAANLQLHSGNFQRAISQLETFYNQVYPDSYFTHQFVDVQIERNYRQEQTMSKLVNFFAGIAVLIGCLGLYGLVLFMATQKTKEIGVRKVLGASIGSILWLFGKEFAQLIVVAFVVAAPVAWWIMTKWLQGFEYKIDFGPGIFAIAILATVLVAAITVSFQSVKAALMNPVKSLRSE</sequence>
<dbReference type="GO" id="GO:0005886">
    <property type="term" value="C:plasma membrane"/>
    <property type="evidence" value="ECO:0007669"/>
    <property type="project" value="UniProtKB-SubCell"/>
</dbReference>
<keyword evidence="5 6" id="KW-0472">Membrane</keyword>
<dbReference type="Pfam" id="PF12704">
    <property type="entry name" value="MacB_PCD"/>
    <property type="match status" value="2"/>
</dbReference>
<dbReference type="PANTHER" id="PTHR30572:SF18">
    <property type="entry name" value="ABC-TYPE MACROLIDE FAMILY EXPORT SYSTEM PERMEASE COMPONENT 2"/>
    <property type="match status" value="1"/>
</dbReference>
<reference evidence="9" key="1">
    <citation type="submission" date="2020-09" db="EMBL/GenBank/DDBJ databases">
        <authorList>
            <person name="Kim M.K."/>
        </authorList>
    </citation>
    <scope>NUCLEOTIDE SEQUENCE</scope>
    <source>
        <strain evidence="9">BT704</strain>
    </source>
</reference>
<keyword evidence="10" id="KW-1185">Reference proteome</keyword>
<dbReference type="InterPro" id="IPR025857">
    <property type="entry name" value="MacB_PCD"/>
</dbReference>
<dbReference type="Proteomes" id="UP000653797">
    <property type="component" value="Unassembled WGS sequence"/>
</dbReference>
<comment type="caution">
    <text evidence="9">The sequence shown here is derived from an EMBL/GenBank/DDBJ whole genome shotgun (WGS) entry which is preliminary data.</text>
</comment>
<feature type="transmembrane region" description="Helical" evidence="6">
    <location>
        <begin position="20"/>
        <end position="41"/>
    </location>
</feature>
<keyword evidence="3 6" id="KW-0812">Transmembrane</keyword>
<keyword evidence="2" id="KW-1003">Cell membrane</keyword>
<feature type="domain" description="ABC3 transporter permease C-terminal" evidence="7">
    <location>
        <begin position="290"/>
        <end position="403"/>
    </location>
</feature>
<dbReference type="InterPro" id="IPR003838">
    <property type="entry name" value="ABC3_permease_C"/>
</dbReference>
<dbReference type="Pfam" id="PF02687">
    <property type="entry name" value="FtsX"/>
    <property type="match status" value="2"/>
</dbReference>
<name>A0A927AXL9_9BACT</name>
<evidence type="ECO:0000313" key="10">
    <source>
        <dbReference type="Proteomes" id="UP000653797"/>
    </source>
</evidence>
<proteinExistence type="predicted"/>